<dbReference type="GO" id="GO:0016757">
    <property type="term" value="F:glycosyltransferase activity"/>
    <property type="evidence" value="ECO:0007669"/>
    <property type="project" value="UniProtKB-KW"/>
</dbReference>
<dbReference type="EMBL" id="JANJZL010000024">
    <property type="protein sequence ID" value="MCR2045614.1"/>
    <property type="molecule type" value="Genomic_DNA"/>
</dbReference>
<keyword evidence="4" id="KW-1185">Reference proteome</keyword>
<dbReference type="EC" id="2.4.-.-" evidence="3"/>
<feature type="domain" description="Glycosyltransferase subfamily 4-like N-terminal" evidence="2">
    <location>
        <begin position="13"/>
        <end position="164"/>
    </location>
</feature>
<protein>
    <submittedName>
        <fullName evidence="3">Glycosyltransferase</fullName>
        <ecNumber evidence="3">2.4.-.-</ecNumber>
    </submittedName>
</protein>
<dbReference type="OrthoDB" id="9804196at2"/>
<feature type="domain" description="Glycosyl transferase family 1" evidence="1">
    <location>
        <begin position="175"/>
        <end position="337"/>
    </location>
</feature>
<dbReference type="RefSeq" id="WP_042680898.1">
    <property type="nucleotide sequence ID" value="NZ_CABKTM010000025.1"/>
</dbReference>
<evidence type="ECO:0000313" key="3">
    <source>
        <dbReference type="EMBL" id="MCR2045614.1"/>
    </source>
</evidence>
<dbReference type="PANTHER" id="PTHR12526">
    <property type="entry name" value="GLYCOSYLTRANSFERASE"/>
    <property type="match status" value="1"/>
</dbReference>
<dbReference type="PANTHER" id="PTHR12526:SF630">
    <property type="entry name" value="GLYCOSYLTRANSFERASE"/>
    <property type="match status" value="1"/>
</dbReference>
<dbReference type="SUPFAM" id="SSF53756">
    <property type="entry name" value="UDP-Glycosyltransferase/glycogen phosphorylase"/>
    <property type="match status" value="1"/>
</dbReference>
<name>A0A9X2S6Q1_9FIRM</name>
<proteinExistence type="predicted"/>
<dbReference type="Pfam" id="PF00534">
    <property type="entry name" value="Glycos_transf_1"/>
    <property type="match status" value="1"/>
</dbReference>
<dbReference type="Pfam" id="PF13439">
    <property type="entry name" value="Glyco_transf_4"/>
    <property type="match status" value="1"/>
</dbReference>
<gene>
    <name evidence="3" type="ORF">NSA23_16130</name>
</gene>
<organism evidence="3 4">
    <name type="scientific">Anaerosalibacter massiliensis</name>
    <dbReference type="NCBI Taxonomy" id="1347392"/>
    <lineage>
        <taxon>Bacteria</taxon>
        <taxon>Bacillati</taxon>
        <taxon>Bacillota</taxon>
        <taxon>Tissierellia</taxon>
        <taxon>Tissierellales</taxon>
        <taxon>Sporanaerobacteraceae</taxon>
        <taxon>Anaerosalibacter</taxon>
    </lineage>
</organism>
<comment type="caution">
    <text evidence="3">The sequence shown here is derived from an EMBL/GenBank/DDBJ whole genome shotgun (WGS) entry which is preliminary data.</text>
</comment>
<keyword evidence="3" id="KW-0808">Transferase</keyword>
<reference evidence="3" key="1">
    <citation type="submission" date="2022-07" db="EMBL/GenBank/DDBJ databases">
        <title>Enhanced cultured diversity of the mouse gut microbiota enables custom-made synthetic communities.</title>
        <authorList>
            <person name="Afrizal A."/>
        </authorList>
    </citation>
    <scope>NUCLEOTIDE SEQUENCE</scope>
    <source>
        <strain evidence="3">DSM 29482</strain>
    </source>
</reference>
<keyword evidence="3" id="KW-0328">Glycosyltransferase</keyword>
<dbReference type="Proteomes" id="UP001142078">
    <property type="component" value="Unassembled WGS sequence"/>
</dbReference>
<dbReference type="Gene3D" id="3.40.50.2000">
    <property type="entry name" value="Glycogen Phosphorylase B"/>
    <property type="match status" value="2"/>
</dbReference>
<evidence type="ECO:0000313" key="4">
    <source>
        <dbReference type="Proteomes" id="UP001142078"/>
    </source>
</evidence>
<dbReference type="InterPro" id="IPR028098">
    <property type="entry name" value="Glyco_trans_4-like_N"/>
</dbReference>
<dbReference type="InterPro" id="IPR001296">
    <property type="entry name" value="Glyco_trans_1"/>
</dbReference>
<accession>A0A9X2S6Q1</accession>
<dbReference type="AlphaFoldDB" id="A0A9X2S6Q1"/>
<sequence length="362" mass="41484">MNILHIIFSIEKGGAETYLFNIVENMKGDMNFFVLCDHKGGNHKKIQDICKNVDIIDMKNPFDLKAAKKVANYCKENDIHIIQTHFLRENYIAVLSKLFNPKIKIVWTAHLIADNKGKIKFFNKLFSGFVDKIICVSEAVKKSLIEEGISEAKLQVIYNGVDTKHYKPIENNFFKSKMSLNDSTLVLTTISRFNKEKGHSFLIDGIRELEKYIENFKLILVGEGEEQEAIKQKVKKYELEEYIMFLGYREDILEILSITDIYISPSKNEAISFSILEALSSGKVVVATEVGGVPEIFKKGDIGVLIPYGEPEVFAQAIVHLYTNEKVYEKKKMNSRKIVVDNFSLNKMVKETLNLYNELLNE</sequence>
<evidence type="ECO:0000259" key="2">
    <source>
        <dbReference type="Pfam" id="PF13439"/>
    </source>
</evidence>
<evidence type="ECO:0000259" key="1">
    <source>
        <dbReference type="Pfam" id="PF00534"/>
    </source>
</evidence>